<gene>
    <name evidence="1" type="ORF">PIB30_094797</name>
</gene>
<evidence type="ECO:0000313" key="2">
    <source>
        <dbReference type="Proteomes" id="UP001341840"/>
    </source>
</evidence>
<accession>A0ABU6SVY1</accession>
<proteinExistence type="predicted"/>
<comment type="caution">
    <text evidence="1">The sequence shown here is derived from an EMBL/GenBank/DDBJ whole genome shotgun (WGS) entry which is preliminary data.</text>
</comment>
<dbReference type="EMBL" id="JASCZI010062535">
    <property type="protein sequence ID" value="MED6140601.1"/>
    <property type="molecule type" value="Genomic_DNA"/>
</dbReference>
<reference evidence="1 2" key="1">
    <citation type="journal article" date="2023" name="Plants (Basel)">
        <title>Bridging the Gap: Combining Genomics and Transcriptomics Approaches to Understand Stylosanthes scabra, an Orphan Legume from the Brazilian Caatinga.</title>
        <authorList>
            <person name="Ferreira-Neto J.R.C."/>
            <person name="da Silva M.D."/>
            <person name="Binneck E."/>
            <person name="de Melo N.F."/>
            <person name="da Silva R.H."/>
            <person name="de Melo A.L.T.M."/>
            <person name="Pandolfi V."/>
            <person name="Bustamante F.O."/>
            <person name="Brasileiro-Vidal A.C."/>
            <person name="Benko-Iseppon A.M."/>
        </authorList>
    </citation>
    <scope>NUCLEOTIDE SEQUENCE [LARGE SCALE GENOMIC DNA]</scope>
    <source>
        <tissue evidence="1">Leaves</tissue>
    </source>
</reference>
<keyword evidence="2" id="KW-1185">Reference proteome</keyword>
<organism evidence="1 2">
    <name type="scientific">Stylosanthes scabra</name>
    <dbReference type="NCBI Taxonomy" id="79078"/>
    <lineage>
        <taxon>Eukaryota</taxon>
        <taxon>Viridiplantae</taxon>
        <taxon>Streptophyta</taxon>
        <taxon>Embryophyta</taxon>
        <taxon>Tracheophyta</taxon>
        <taxon>Spermatophyta</taxon>
        <taxon>Magnoliopsida</taxon>
        <taxon>eudicotyledons</taxon>
        <taxon>Gunneridae</taxon>
        <taxon>Pentapetalae</taxon>
        <taxon>rosids</taxon>
        <taxon>fabids</taxon>
        <taxon>Fabales</taxon>
        <taxon>Fabaceae</taxon>
        <taxon>Papilionoideae</taxon>
        <taxon>50 kb inversion clade</taxon>
        <taxon>dalbergioids sensu lato</taxon>
        <taxon>Dalbergieae</taxon>
        <taxon>Pterocarpus clade</taxon>
        <taxon>Stylosanthes</taxon>
    </lineage>
</organism>
<name>A0ABU6SVY1_9FABA</name>
<evidence type="ECO:0008006" key="3">
    <source>
        <dbReference type="Google" id="ProtNLM"/>
    </source>
</evidence>
<evidence type="ECO:0000313" key="1">
    <source>
        <dbReference type="EMBL" id="MED6140601.1"/>
    </source>
</evidence>
<protein>
    <recommendedName>
        <fullName evidence="3">Retrotransposon Copia-like N-terminal domain-containing protein</fullName>
    </recommendedName>
</protein>
<sequence>MTILASSHLNLKDGLIPLADKLDEKNFSTWKKSVLLTLHTLKFQDHLSTSDKVPPQFEAIVIVEVESKSTAKIGGAEGEFIITTMKAPTSGPTILQESEKFTEWEQNECALMTWLDASEYFLQEQSRSLCYVC</sequence>
<dbReference type="Proteomes" id="UP001341840">
    <property type="component" value="Unassembled WGS sequence"/>
</dbReference>